<dbReference type="InterPro" id="IPR016169">
    <property type="entry name" value="FAD-bd_PCMH_sub2"/>
</dbReference>
<proteinExistence type="inferred from homology"/>
<keyword evidence="13" id="KW-0472">Membrane</keyword>
<evidence type="ECO:0000259" key="15">
    <source>
        <dbReference type="PROSITE" id="PS51387"/>
    </source>
</evidence>
<gene>
    <name evidence="16" type="ORF">Dsin_017075</name>
</gene>
<keyword evidence="10" id="KW-0560">Oxidoreductase</keyword>
<organism evidence="16 17">
    <name type="scientific">Dipteronia sinensis</name>
    <dbReference type="NCBI Taxonomy" id="43782"/>
    <lineage>
        <taxon>Eukaryota</taxon>
        <taxon>Viridiplantae</taxon>
        <taxon>Streptophyta</taxon>
        <taxon>Embryophyta</taxon>
        <taxon>Tracheophyta</taxon>
        <taxon>Spermatophyta</taxon>
        <taxon>Magnoliopsida</taxon>
        <taxon>eudicotyledons</taxon>
        <taxon>Gunneridae</taxon>
        <taxon>Pentapetalae</taxon>
        <taxon>rosids</taxon>
        <taxon>malvids</taxon>
        <taxon>Sapindales</taxon>
        <taxon>Sapindaceae</taxon>
        <taxon>Hippocastanoideae</taxon>
        <taxon>Acereae</taxon>
        <taxon>Dipteronia</taxon>
    </lineage>
</organism>
<comment type="subcellular location">
    <subcellularLocation>
        <location evidence="2">Secreted</location>
        <location evidence="2">Cell wall</location>
    </subcellularLocation>
</comment>
<evidence type="ECO:0000313" key="16">
    <source>
        <dbReference type="EMBL" id="KAK3212369.1"/>
    </source>
</evidence>
<feature type="domain" description="FAD-binding PCMH-type" evidence="15">
    <location>
        <begin position="73"/>
        <end position="249"/>
    </location>
</feature>
<evidence type="ECO:0000256" key="2">
    <source>
        <dbReference type="ARBA" id="ARBA00004191"/>
    </source>
</evidence>
<dbReference type="InterPro" id="IPR016167">
    <property type="entry name" value="FAD-bd_PCMH_sub1"/>
</dbReference>
<evidence type="ECO:0000256" key="9">
    <source>
        <dbReference type="ARBA" id="ARBA00022827"/>
    </source>
</evidence>
<comment type="similarity">
    <text evidence="3">Belongs to the oxygen-dependent FAD-linked oxidoreductase family.</text>
</comment>
<sequence>MICISSIIHIFSVILLLSASLTSSVSIPEEIVKCLSINSQHSIPSSAIYTPNNSSYPQILLSRAQTLRFSEPSTPKPELIFIPLNESHVQAAVICSKQNGVNIRVRSGGHDFEGLSYVSIILKQFIVLDLVNLRSISVNIDDKSAWVQVRATLGEVYYRIAEKSNVHGFPAGICSSVGVGGQITGGGYGALMRKYGLAADNVIDARIVDVKGRVLDRALMGEDLFWAIRAGGGGSFGVILSWFYYKSKTDFVKEPVPEIALKEVEKRLLEEDFAVIVWTPYGGMMSKNSEYEIPFPHQIGTRFKFHYL</sequence>
<dbReference type="SUPFAM" id="SSF56176">
    <property type="entry name" value="FAD-binding/transporter-associated domain-like"/>
    <property type="match status" value="1"/>
</dbReference>
<evidence type="ECO:0000256" key="12">
    <source>
        <dbReference type="ARBA" id="ARBA00023180"/>
    </source>
</evidence>
<dbReference type="Gene3D" id="3.30.465.10">
    <property type="match status" value="1"/>
</dbReference>
<keyword evidence="12" id="KW-0325">Glycoprotein</keyword>
<keyword evidence="5" id="KW-0964">Secreted</keyword>
<accession>A0AAE0AEM7</accession>
<evidence type="ECO:0000256" key="13">
    <source>
        <dbReference type="SAM" id="Phobius"/>
    </source>
</evidence>
<feature type="chain" id="PRO_5042205383" description="FAD-binding PCMH-type domain-containing protein" evidence="14">
    <location>
        <begin position="25"/>
        <end position="308"/>
    </location>
</feature>
<dbReference type="GO" id="GO:0016491">
    <property type="term" value="F:oxidoreductase activity"/>
    <property type="evidence" value="ECO:0007669"/>
    <property type="project" value="UniProtKB-KW"/>
</dbReference>
<comment type="cofactor">
    <cofactor evidence="1">
        <name>FAD</name>
        <dbReference type="ChEBI" id="CHEBI:57692"/>
    </cofactor>
</comment>
<evidence type="ECO:0000256" key="10">
    <source>
        <dbReference type="ARBA" id="ARBA00023002"/>
    </source>
</evidence>
<dbReference type="InterPro" id="IPR006094">
    <property type="entry name" value="Oxid_FAD_bind_N"/>
</dbReference>
<evidence type="ECO:0000256" key="3">
    <source>
        <dbReference type="ARBA" id="ARBA00005466"/>
    </source>
</evidence>
<keyword evidence="11" id="KW-1015">Disulfide bond</keyword>
<dbReference type="EMBL" id="JANJYJ010000005">
    <property type="protein sequence ID" value="KAK3212369.1"/>
    <property type="molecule type" value="Genomic_DNA"/>
</dbReference>
<evidence type="ECO:0000256" key="1">
    <source>
        <dbReference type="ARBA" id="ARBA00001974"/>
    </source>
</evidence>
<dbReference type="FunFam" id="3.30.43.10:FF:000004">
    <property type="entry name" value="Berberine bridge enzyme-like 15"/>
    <property type="match status" value="1"/>
</dbReference>
<dbReference type="Pfam" id="PF01565">
    <property type="entry name" value="FAD_binding_4"/>
    <property type="match status" value="1"/>
</dbReference>
<evidence type="ECO:0000256" key="7">
    <source>
        <dbReference type="ARBA" id="ARBA00022729"/>
    </source>
</evidence>
<dbReference type="GO" id="GO:0071949">
    <property type="term" value="F:FAD binding"/>
    <property type="evidence" value="ECO:0007669"/>
    <property type="project" value="InterPro"/>
</dbReference>
<evidence type="ECO:0000256" key="14">
    <source>
        <dbReference type="SAM" id="SignalP"/>
    </source>
</evidence>
<dbReference type="InterPro" id="IPR036318">
    <property type="entry name" value="FAD-bd_PCMH-like_sf"/>
</dbReference>
<feature type="signal peptide" evidence="14">
    <location>
        <begin position="1"/>
        <end position="24"/>
    </location>
</feature>
<feature type="transmembrane region" description="Helical" evidence="13">
    <location>
        <begin position="224"/>
        <end position="245"/>
    </location>
</feature>
<keyword evidence="6" id="KW-0285">Flavoprotein</keyword>
<feature type="non-terminal residue" evidence="16">
    <location>
        <position position="308"/>
    </location>
</feature>
<keyword evidence="4" id="KW-0134">Cell wall</keyword>
<name>A0AAE0AEM7_9ROSI</name>
<evidence type="ECO:0000256" key="8">
    <source>
        <dbReference type="ARBA" id="ARBA00022741"/>
    </source>
</evidence>
<dbReference type="InterPro" id="IPR016166">
    <property type="entry name" value="FAD-bd_PCMH"/>
</dbReference>
<reference evidence="16" key="1">
    <citation type="journal article" date="2023" name="Plant J.">
        <title>Genome sequences and population genomics provide insights into the demographic history, inbreeding, and mutation load of two 'living fossil' tree species of Dipteronia.</title>
        <authorList>
            <person name="Feng Y."/>
            <person name="Comes H.P."/>
            <person name="Chen J."/>
            <person name="Zhu S."/>
            <person name="Lu R."/>
            <person name="Zhang X."/>
            <person name="Li P."/>
            <person name="Qiu J."/>
            <person name="Olsen K.M."/>
            <person name="Qiu Y."/>
        </authorList>
    </citation>
    <scope>NUCLEOTIDE SEQUENCE</scope>
    <source>
        <strain evidence="16">NBL</strain>
    </source>
</reference>
<evidence type="ECO:0000256" key="5">
    <source>
        <dbReference type="ARBA" id="ARBA00022525"/>
    </source>
</evidence>
<keyword evidence="9" id="KW-0274">FAD</keyword>
<keyword evidence="17" id="KW-1185">Reference proteome</keyword>
<keyword evidence="13" id="KW-1133">Transmembrane helix</keyword>
<comment type="caution">
    <text evidence="16">The sequence shown here is derived from an EMBL/GenBank/DDBJ whole genome shotgun (WGS) entry which is preliminary data.</text>
</comment>
<dbReference type="Proteomes" id="UP001281410">
    <property type="component" value="Unassembled WGS sequence"/>
</dbReference>
<protein>
    <recommendedName>
        <fullName evidence="15">FAD-binding PCMH-type domain-containing protein</fullName>
    </recommendedName>
</protein>
<evidence type="ECO:0000256" key="4">
    <source>
        <dbReference type="ARBA" id="ARBA00022512"/>
    </source>
</evidence>
<keyword evidence="8" id="KW-0547">Nucleotide-binding</keyword>
<keyword evidence="13" id="KW-0812">Transmembrane</keyword>
<evidence type="ECO:0000256" key="6">
    <source>
        <dbReference type="ARBA" id="ARBA00022630"/>
    </source>
</evidence>
<dbReference type="AlphaFoldDB" id="A0AAE0AEM7"/>
<evidence type="ECO:0000313" key="17">
    <source>
        <dbReference type="Proteomes" id="UP001281410"/>
    </source>
</evidence>
<dbReference type="PROSITE" id="PS51387">
    <property type="entry name" value="FAD_PCMH"/>
    <property type="match status" value="1"/>
</dbReference>
<evidence type="ECO:0000256" key="11">
    <source>
        <dbReference type="ARBA" id="ARBA00023157"/>
    </source>
</evidence>
<keyword evidence="7 14" id="KW-0732">Signal</keyword>
<dbReference type="PANTHER" id="PTHR32448">
    <property type="entry name" value="OS08G0158400 PROTEIN"/>
    <property type="match status" value="1"/>
</dbReference>
<dbReference type="Gene3D" id="3.30.43.10">
    <property type="entry name" value="Uridine Diphospho-n-acetylenolpyruvylglucosamine Reductase, domain 2"/>
    <property type="match status" value="1"/>
</dbReference>